<feature type="region of interest" description="Disordered" evidence="1">
    <location>
        <begin position="67"/>
        <end position="109"/>
    </location>
</feature>
<dbReference type="EMBL" id="PJNE01000001">
    <property type="protein sequence ID" value="PKW27227.1"/>
    <property type="molecule type" value="Genomic_DNA"/>
</dbReference>
<dbReference type="AlphaFoldDB" id="A0A2N3YK39"/>
<organism evidence="2 3">
    <name type="scientific">Phycicoccus duodecadis</name>
    <dbReference type="NCBI Taxonomy" id="173053"/>
    <lineage>
        <taxon>Bacteria</taxon>
        <taxon>Bacillati</taxon>
        <taxon>Actinomycetota</taxon>
        <taxon>Actinomycetes</taxon>
        <taxon>Micrococcales</taxon>
        <taxon>Intrasporangiaceae</taxon>
        <taxon>Phycicoccus</taxon>
    </lineage>
</organism>
<name>A0A2N3YK39_9MICO</name>
<gene>
    <name evidence="2" type="ORF">ATL31_2065</name>
</gene>
<accession>A0A2N3YK39</accession>
<dbReference type="OrthoDB" id="5144223at2"/>
<evidence type="ECO:0000256" key="1">
    <source>
        <dbReference type="SAM" id="MobiDB-lite"/>
    </source>
</evidence>
<reference evidence="2 3" key="1">
    <citation type="submission" date="2017-12" db="EMBL/GenBank/DDBJ databases">
        <title>Sequencing the genomes of 1000 Actinobacteria strains.</title>
        <authorList>
            <person name="Klenk H.-P."/>
        </authorList>
    </citation>
    <scope>NUCLEOTIDE SEQUENCE [LARGE SCALE GENOMIC DNA]</scope>
    <source>
        <strain evidence="2 3">DSM 12806</strain>
    </source>
</reference>
<evidence type="ECO:0000313" key="3">
    <source>
        <dbReference type="Proteomes" id="UP000233781"/>
    </source>
</evidence>
<protein>
    <submittedName>
        <fullName evidence="2">Uncharacterized protein</fullName>
    </submittedName>
</protein>
<evidence type="ECO:0000313" key="2">
    <source>
        <dbReference type="EMBL" id="PKW27227.1"/>
    </source>
</evidence>
<comment type="caution">
    <text evidence="2">The sequence shown here is derived from an EMBL/GenBank/DDBJ whole genome shotgun (WGS) entry which is preliminary data.</text>
</comment>
<keyword evidence="3" id="KW-1185">Reference proteome</keyword>
<dbReference type="RefSeq" id="WP_101395682.1">
    <property type="nucleotide sequence ID" value="NZ_PJNE01000001.1"/>
</dbReference>
<proteinExistence type="predicted"/>
<dbReference type="Proteomes" id="UP000233781">
    <property type="component" value="Unassembled WGS sequence"/>
</dbReference>
<sequence length="219" mass="23275">MKVVVLSSARRTTPAYVASIRDQLGLDDVPDARMTWVALHHPRRPLPGLDTHVTGPAAVVRGRARLVPAGPAPLPGDDEPTAEDARTDDERDADASSTGPRPAGPPQPFVRRALHGVRWRARRAQRAAVQHPVAQRVAGSTKVRRVRSALTPGGAATVFAAGTLRSPAVNSLVRRADVVVALDARTYRAAWLLARRHRGPDVVVGTAAGKAAVTVRAAR</sequence>